<evidence type="ECO:0000256" key="4">
    <source>
        <dbReference type="ARBA" id="ARBA00023320"/>
    </source>
</evidence>
<evidence type="ECO:0000256" key="5">
    <source>
        <dbReference type="SAM" id="SignalP"/>
    </source>
</evidence>
<keyword evidence="2" id="KW-0964">Secreted</keyword>
<organism evidence="6">
    <name type="scientific">Anopheles marajoara</name>
    <dbReference type="NCBI Taxonomy" id="58244"/>
    <lineage>
        <taxon>Eukaryota</taxon>
        <taxon>Metazoa</taxon>
        <taxon>Ecdysozoa</taxon>
        <taxon>Arthropoda</taxon>
        <taxon>Hexapoda</taxon>
        <taxon>Insecta</taxon>
        <taxon>Pterygota</taxon>
        <taxon>Neoptera</taxon>
        <taxon>Endopterygota</taxon>
        <taxon>Diptera</taxon>
        <taxon>Nematocera</taxon>
        <taxon>Culicoidea</taxon>
        <taxon>Culicidae</taxon>
        <taxon>Anophelinae</taxon>
        <taxon>Anopheles</taxon>
    </lineage>
</organism>
<name>A0A2M4C8T1_9DIPT</name>
<dbReference type="GO" id="GO:0007218">
    <property type="term" value="P:neuropeptide signaling pathway"/>
    <property type="evidence" value="ECO:0007669"/>
    <property type="project" value="UniProtKB-KW"/>
</dbReference>
<sequence>MTLLLYTHLYIISATKADSMTFVAPANSIGGRIKLIIQHNLIIQTIIIQFRSSTNAINTPGSSSCLVYALSGSSGLIAFPLTRANARWRDRVREWTGQSESESKLALQKGSH</sequence>
<reference evidence="6" key="1">
    <citation type="submission" date="2018-01" db="EMBL/GenBank/DDBJ databases">
        <title>An insight into the sialome of Amazonian anophelines.</title>
        <authorList>
            <person name="Ribeiro J.M."/>
            <person name="Scarpassa V."/>
            <person name="Calvo E."/>
        </authorList>
    </citation>
    <scope>NUCLEOTIDE SEQUENCE</scope>
    <source>
        <tissue evidence="6">Salivary glands</tissue>
    </source>
</reference>
<comment type="subcellular location">
    <subcellularLocation>
        <location evidence="1">Secreted</location>
    </subcellularLocation>
</comment>
<accession>A0A2M4C8T1</accession>
<dbReference type="Pfam" id="PF08259">
    <property type="entry name" value="Periviscerokin"/>
    <property type="match status" value="1"/>
</dbReference>
<feature type="chain" id="PRO_5014798619" evidence="5">
    <location>
        <begin position="18"/>
        <end position="112"/>
    </location>
</feature>
<evidence type="ECO:0000256" key="3">
    <source>
        <dbReference type="ARBA" id="ARBA00022815"/>
    </source>
</evidence>
<evidence type="ECO:0000313" key="6">
    <source>
        <dbReference type="EMBL" id="MBW61378.1"/>
    </source>
</evidence>
<evidence type="ECO:0000256" key="1">
    <source>
        <dbReference type="ARBA" id="ARBA00004613"/>
    </source>
</evidence>
<keyword evidence="3" id="KW-0027">Amidation</keyword>
<evidence type="ECO:0000256" key="2">
    <source>
        <dbReference type="ARBA" id="ARBA00022525"/>
    </source>
</evidence>
<dbReference type="EMBL" id="GGFJ01012237">
    <property type="protein sequence ID" value="MBW61378.1"/>
    <property type="molecule type" value="Transcribed_RNA"/>
</dbReference>
<dbReference type="AlphaFoldDB" id="A0A2M4C8T1"/>
<keyword evidence="5" id="KW-0732">Signal</keyword>
<feature type="signal peptide" evidence="5">
    <location>
        <begin position="1"/>
        <end position="17"/>
    </location>
</feature>
<proteinExistence type="predicted"/>
<keyword evidence="4" id="KW-0527">Neuropeptide</keyword>
<protein>
    <submittedName>
        <fullName evidence="6">Putative secreted protein</fullName>
    </submittedName>
</protein>
<dbReference type="InterPro" id="IPR013231">
    <property type="entry name" value="Periviscerokinin"/>
</dbReference>
<dbReference type="GO" id="GO:0005576">
    <property type="term" value="C:extracellular region"/>
    <property type="evidence" value="ECO:0007669"/>
    <property type="project" value="UniProtKB-SubCell"/>
</dbReference>